<dbReference type="InterPro" id="IPR011701">
    <property type="entry name" value="MFS"/>
</dbReference>
<feature type="transmembrane region" description="Helical" evidence="5">
    <location>
        <begin position="307"/>
        <end position="323"/>
    </location>
</feature>
<dbReference type="KEGG" id="tca:664548"/>
<reference evidence="6 7" key="1">
    <citation type="journal article" date="2008" name="Nature">
        <title>The genome of the model beetle and pest Tribolium castaneum.</title>
        <authorList>
            <consortium name="Tribolium Genome Sequencing Consortium"/>
            <person name="Richards S."/>
            <person name="Gibbs R.A."/>
            <person name="Weinstock G.M."/>
            <person name="Brown S.J."/>
            <person name="Denell R."/>
            <person name="Beeman R.W."/>
            <person name="Gibbs R."/>
            <person name="Beeman R.W."/>
            <person name="Brown S.J."/>
            <person name="Bucher G."/>
            <person name="Friedrich M."/>
            <person name="Grimmelikhuijzen C.J."/>
            <person name="Klingler M."/>
            <person name="Lorenzen M."/>
            <person name="Richards S."/>
            <person name="Roth S."/>
            <person name="Schroder R."/>
            <person name="Tautz D."/>
            <person name="Zdobnov E.M."/>
            <person name="Muzny D."/>
            <person name="Gibbs R.A."/>
            <person name="Weinstock G.M."/>
            <person name="Attaway T."/>
            <person name="Bell S."/>
            <person name="Buhay C.J."/>
            <person name="Chandrabose M.N."/>
            <person name="Chavez D."/>
            <person name="Clerk-Blankenburg K.P."/>
            <person name="Cree A."/>
            <person name="Dao M."/>
            <person name="Davis C."/>
            <person name="Chacko J."/>
            <person name="Dinh H."/>
            <person name="Dugan-Rocha S."/>
            <person name="Fowler G."/>
            <person name="Garner T.T."/>
            <person name="Garnes J."/>
            <person name="Gnirke A."/>
            <person name="Hawes A."/>
            <person name="Hernandez J."/>
            <person name="Hines S."/>
            <person name="Holder M."/>
            <person name="Hume J."/>
            <person name="Jhangiani S.N."/>
            <person name="Joshi V."/>
            <person name="Khan Z.M."/>
            <person name="Jackson L."/>
            <person name="Kovar C."/>
            <person name="Kowis A."/>
            <person name="Lee S."/>
            <person name="Lewis L.R."/>
            <person name="Margolis J."/>
            <person name="Morgan M."/>
            <person name="Nazareth L.V."/>
            <person name="Nguyen N."/>
            <person name="Okwuonu G."/>
            <person name="Parker D."/>
            <person name="Richards S."/>
            <person name="Ruiz S.J."/>
            <person name="Santibanez J."/>
            <person name="Savard J."/>
            <person name="Scherer S.E."/>
            <person name="Schneider B."/>
            <person name="Sodergren E."/>
            <person name="Tautz D."/>
            <person name="Vattahil S."/>
            <person name="Villasana D."/>
            <person name="White C.S."/>
            <person name="Wright R."/>
            <person name="Park Y."/>
            <person name="Beeman R.W."/>
            <person name="Lord J."/>
            <person name="Oppert B."/>
            <person name="Lorenzen M."/>
            <person name="Brown S."/>
            <person name="Wang L."/>
            <person name="Savard J."/>
            <person name="Tautz D."/>
            <person name="Richards S."/>
            <person name="Weinstock G."/>
            <person name="Gibbs R.A."/>
            <person name="Liu Y."/>
            <person name="Worley K."/>
            <person name="Weinstock G."/>
            <person name="Elsik C.G."/>
            <person name="Reese J.T."/>
            <person name="Elhaik E."/>
            <person name="Landan G."/>
            <person name="Graur D."/>
            <person name="Arensburger P."/>
            <person name="Atkinson P."/>
            <person name="Beeman R.W."/>
            <person name="Beidler J."/>
            <person name="Brown S.J."/>
            <person name="Demuth J.P."/>
            <person name="Drury D.W."/>
            <person name="Du Y.Z."/>
            <person name="Fujiwara H."/>
            <person name="Lorenzen M."/>
            <person name="Maselli V."/>
            <person name="Osanai M."/>
            <person name="Park Y."/>
            <person name="Robertson H.M."/>
            <person name="Tu Z."/>
            <person name="Wang J.J."/>
            <person name="Wang S."/>
            <person name="Richards S."/>
            <person name="Song H."/>
            <person name="Zhang L."/>
            <person name="Sodergren E."/>
            <person name="Werner D."/>
            <person name="Stanke M."/>
            <person name="Morgenstern B."/>
            <person name="Solovyev V."/>
            <person name="Kosarev P."/>
            <person name="Brown G."/>
            <person name="Chen H.C."/>
            <person name="Ermolaeva O."/>
            <person name="Hlavina W."/>
            <person name="Kapustin Y."/>
            <person name="Kiryutin B."/>
            <person name="Kitts P."/>
            <person name="Maglott D."/>
            <person name="Pruitt K."/>
            <person name="Sapojnikov V."/>
            <person name="Souvorov A."/>
            <person name="Mackey A.J."/>
            <person name="Waterhouse R.M."/>
            <person name="Wyder S."/>
            <person name="Zdobnov E.M."/>
            <person name="Zdobnov E.M."/>
            <person name="Wyder S."/>
            <person name="Kriventseva E.V."/>
            <person name="Kadowaki T."/>
            <person name="Bork P."/>
            <person name="Aranda M."/>
            <person name="Bao R."/>
            <person name="Beermann A."/>
            <person name="Berns N."/>
            <person name="Bolognesi R."/>
            <person name="Bonneton F."/>
            <person name="Bopp D."/>
            <person name="Brown S.J."/>
            <person name="Bucher G."/>
            <person name="Butts T."/>
            <person name="Chaumot A."/>
            <person name="Denell R.E."/>
            <person name="Ferrier D.E."/>
            <person name="Friedrich M."/>
            <person name="Gordon C.M."/>
            <person name="Jindra M."/>
            <person name="Klingler M."/>
            <person name="Lan Q."/>
            <person name="Lattorff H.M."/>
            <person name="Laudet V."/>
            <person name="von Levetsow C."/>
            <person name="Liu Z."/>
            <person name="Lutz R."/>
            <person name="Lynch J.A."/>
            <person name="da Fonseca R.N."/>
            <person name="Posnien N."/>
            <person name="Reuter R."/>
            <person name="Roth S."/>
            <person name="Savard J."/>
            <person name="Schinko J.B."/>
            <person name="Schmitt C."/>
            <person name="Schoppmeier M."/>
            <person name="Schroder R."/>
            <person name="Shippy T.D."/>
            <person name="Simonnet F."/>
            <person name="Marques-Souza H."/>
            <person name="Tautz D."/>
            <person name="Tomoyasu Y."/>
            <person name="Trauner J."/>
            <person name="Van der Zee M."/>
            <person name="Vervoort M."/>
            <person name="Wittkopp N."/>
            <person name="Wimmer E.A."/>
            <person name="Yang X."/>
            <person name="Jones A.K."/>
            <person name="Sattelle D.B."/>
            <person name="Ebert P.R."/>
            <person name="Nelson D."/>
            <person name="Scott J.G."/>
            <person name="Beeman R.W."/>
            <person name="Muthukrishnan S."/>
            <person name="Kramer K.J."/>
            <person name="Arakane Y."/>
            <person name="Beeman R.W."/>
            <person name="Zhu Q."/>
            <person name="Hogenkamp D."/>
            <person name="Dixit R."/>
            <person name="Oppert B."/>
            <person name="Jiang H."/>
            <person name="Zou Z."/>
            <person name="Marshall J."/>
            <person name="Elpidina E."/>
            <person name="Vinokurov K."/>
            <person name="Oppert C."/>
            <person name="Zou Z."/>
            <person name="Evans J."/>
            <person name="Lu Z."/>
            <person name="Zhao P."/>
            <person name="Sumathipala N."/>
            <person name="Altincicek B."/>
            <person name="Vilcinskas A."/>
            <person name="Williams M."/>
            <person name="Hultmark D."/>
            <person name="Hetru C."/>
            <person name="Jiang H."/>
            <person name="Grimmelikhuijzen C.J."/>
            <person name="Hauser F."/>
            <person name="Cazzamali G."/>
            <person name="Williamson M."/>
            <person name="Park Y."/>
            <person name="Li B."/>
            <person name="Tanaka Y."/>
            <person name="Predel R."/>
            <person name="Neupert S."/>
            <person name="Schachtner J."/>
            <person name="Verleyen P."/>
            <person name="Raible F."/>
            <person name="Bork P."/>
            <person name="Friedrich M."/>
            <person name="Walden K.K."/>
            <person name="Robertson H.M."/>
            <person name="Angeli S."/>
            <person name="Foret S."/>
            <person name="Bucher G."/>
            <person name="Schuetz S."/>
            <person name="Maleszka R."/>
            <person name="Wimmer E.A."/>
            <person name="Beeman R.W."/>
            <person name="Lorenzen M."/>
            <person name="Tomoyasu Y."/>
            <person name="Miller S.C."/>
            <person name="Grossmann D."/>
            <person name="Bucher G."/>
        </authorList>
    </citation>
    <scope>NUCLEOTIDE SEQUENCE [LARGE SCALE GENOMIC DNA]</scope>
    <source>
        <strain evidence="6 7">Georgia GA2</strain>
    </source>
</reference>
<dbReference type="eggNOG" id="KOG2816">
    <property type="taxonomic scope" value="Eukaryota"/>
</dbReference>
<evidence type="ECO:0000256" key="4">
    <source>
        <dbReference type="ARBA" id="ARBA00023136"/>
    </source>
</evidence>
<gene>
    <name evidence="6" type="primary">AUGUSTUS-3.0.2_08783</name>
    <name evidence="6" type="ORF">TcasGA2_TC008783</name>
</gene>
<protein>
    <submittedName>
        <fullName evidence="6">Solute carrier family 46 member 3-like Protein</fullName>
    </submittedName>
</protein>
<keyword evidence="2 5" id="KW-0812">Transmembrane</keyword>
<keyword evidence="4 5" id="KW-0472">Membrane</keyword>
<accession>D6WRR1</accession>
<feature type="transmembrane region" description="Helical" evidence="5">
    <location>
        <begin position="176"/>
        <end position="197"/>
    </location>
</feature>
<dbReference type="Pfam" id="PF07690">
    <property type="entry name" value="MFS_1"/>
    <property type="match status" value="1"/>
</dbReference>
<feature type="transmembrane region" description="Helical" evidence="5">
    <location>
        <begin position="209"/>
        <end position="230"/>
    </location>
</feature>
<dbReference type="Proteomes" id="UP000007266">
    <property type="component" value="Linkage group 7"/>
</dbReference>
<evidence type="ECO:0000256" key="1">
    <source>
        <dbReference type="ARBA" id="ARBA00004141"/>
    </source>
</evidence>
<keyword evidence="7" id="KW-1185">Reference proteome</keyword>
<sequence>MALEKSKSIEAGLQTILTEEDPPDSKPKNISLCKKIKLIFTNITVEPVLICYVLPSVMASIATQNLSLEKACRVNLQMDEDICDALSIRNRSGYNESDEIVTQTLITSMNTWKSMIQSLVPSLLLLFLGSWSDRHQRRKPCIILPILGEICTCTGFLLSTYFFYQLPMEFNAFFEAVPPALTGGWFAMFMAVFSYVSRISSVETRTLRIGAVNLFSNVSVTVGIALSGILYNEIGFYGVFSLAIAMYTTALIYAIVYVKDMPKNEEVIVDKNVKKVNPVLDFFNLKHIKETLNVAFKDGPRNRKRRICTIMILVMVIIGPMHGEMQVMYLFVRHRFKWNEIDYSLYSTFQFVIHVCGTVFSLMFFSKFLKVDDAVLGMISSTSKIAASLVYAFAPTSTIFYLGAIIEALNGTSFIAMRSIISKLVPPEELGKINSLFGVSEALMPLVYGPMYNIVYETTIKVLPGSFFLLGGALTAPAIVIFYWLYREHQKDQQEEAKEKPQKASLLPK</sequence>
<dbReference type="GO" id="GO:0055085">
    <property type="term" value="P:transmembrane transport"/>
    <property type="evidence" value="ECO:0000318"/>
    <property type="project" value="GO_Central"/>
</dbReference>
<keyword evidence="3 5" id="KW-1133">Transmembrane helix</keyword>
<proteinExistence type="predicted"/>
<evidence type="ECO:0000256" key="5">
    <source>
        <dbReference type="SAM" id="Phobius"/>
    </source>
</evidence>
<feature type="transmembrane region" description="Helical" evidence="5">
    <location>
        <begin position="467"/>
        <end position="486"/>
    </location>
</feature>
<dbReference type="PANTHER" id="PTHR23507">
    <property type="entry name" value="ZGC:174356"/>
    <property type="match status" value="1"/>
</dbReference>
<dbReference type="SUPFAM" id="SSF103473">
    <property type="entry name" value="MFS general substrate transporter"/>
    <property type="match status" value="1"/>
</dbReference>
<dbReference type="GO" id="GO:0016020">
    <property type="term" value="C:membrane"/>
    <property type="evidence" value="ECO:0000318"/>
    <property type="project" value="GO_Central"/>
</dbReference>
<feature type="transmembrane region" description="Helical" evidence="5">
    <location>
        <begin position="343"/>
        <end position="365"/>
    </location>
</feature>
<dbReference type="InterPro" id="IPR036259">
    <property type="entry name" value="MFS_trans_sf"/>
</dbReference>
<evidence type="ECO:0000313" key="6">
    <source>
        <dbReference type="EMBL" id="EFA05964.2"/>
    </source>
</evidence>
<reference evidence="6 7" key="2">
    <citation type="journal article" date="2010" name="Nucleic Acids Res.">
        <title>BeetleBase in 2010: revisions to provide comprehensive genomic information for Tribolium castaneum.</title>
        <authorList>
            <person name="Kim H.S."/>
            <person name="Murphy T."/>
            <person name="Xia J."/>
            <person name="Caragea D."/>
            <person name="Park Y."/>
            <person name="Beeman R.W."/>
            <person name="Lorenzen M.D."/>
            <person name="Butcher S."/>
            <person name="Manak J.R."/>
            <person name="Brown S.J."/>
        </authorList>
    </citation>
    <scope>GENOME REANNOTATION</scope>
    <source>
        <strain evidence="6 7">Georgia GA2</strain>
    </source>
</reference>
<feature type="transmembrane region" description="Helical" evidence="5">
    <location>
        <begin position="143"/>
        <end position="164"/>
    </location>
</feature>
<organism evidence="6 7">
    <name type="scientific">Tribolium castaneum</name>
    <name type="common">Red flour beetle</name>
    <dbReference type="NCBI Taxonomy" id="7070"/>
    <lineage>
        <taxon>Eukaryota</taxon>
        <taxon>Metazoa</taxon>
        <taxon>Ecdysozoa</taxon>
        <taxon>Arthropoda</taxon>
        <taxon>Hexapoda</taxon>
        <taxon>Insecta</taxon>
        <taxon>Pterygota</taxon>
        <taxon>Neoptera</taxon>
        <taxon>Endopterygota</taxon>
        <taxon>Coleoptera</taxon>
        <taxon>Polyphaga</taxon>
        <taxon>Cucujiformia</taxon>
        <taxon>Tenebrionidae</taxon>
        <taxon>Tenebrionidae incertae sedis</taxon>
        <taxon>Tribolium</taxon>
    </lineage>
</organism>
<feature type="transmembrane region" description="Helical" evidence="5">
    <location>
        <begin position="236"/>
        <end position="258"/>
    </location>
</feature>
<dbReference type="PANTHER" id="PTHR23507:SF1">
    <property type="entry name" value="FI18259P1-RELATED"/>
    <property type="match status" value="1"/>
</dbReference>
<dbReference type="GO" id="GO:0022857">
    <property type="term" value="F:transmembrane transporter activity"/>
    <property type="evidence" value="ECO:0000318"/>
    <property type="project" value="GO_Central"/>
</dbReference>
<evidence type="ECO:0000313" key="7">
    <source>
        <dbReference type="Proteomes" id="UP000007266"/>
    </source>
</evidence>
<comment type="subcellular location">
    <subcellularLocation>
        <location evidence="1">Membrane</location>
        <topology evidence="1">Multi-pass membrane protein</topology>
    </subcellularLocation>
</comment>
<dbReference type="EMBL" id="KQ971354">
    <property type="protein sequence ID" value="EFA05964.2"/>
    <property type="molecule type" value="Genomic_DNA"/>
</dbReference>
<dbReference type="AlphaFoldDB" id="D6WRR1"/>
<dbReference type="OMA" id="RICTIMI"/>
<dbReference type="OrthoDB" id="3026777at2759"/>
<evidence type="ECO:0000256" key="3">
    <source>
        <dbReference type="ARBA" id="ARBA00022989"/>
    </source>
</evidence>
<dbReference type="Gene3D" id="1.20.1250.20">
    <property type="entry name" value="MFS general substrate transporter like domains"/>
    <property type="match status" value="2"/>
</dbReference>
<dbReference type="InParanoid" id="D6WRR1"/>
<evidence type="ECO:0000256" key="2">
    <source>
        <dbReference type="ARBA" id="ARBA00022692"/>
    </source>
</evidence>
<name>D6WRR1_TRICA</name>
<dbReference type="HOGENOM" id="CLU_028365_4_0_1"/>